<feature type="signal peptide" evidence="1">
    <location>
        <begin position="1"/>
        <end position="21"/>
    </location>
</feature>
<organism evidence="2 3">
    <name type="scientific">Tribolium castaneum</name>
    <name type="common">Red flour beetle</name>
    <dbReference type="NCBI Taxonomy" id="7070"/>
    <lineage>
        <taxon>Eukaryota</taxon>
        <taxon>Metazoa</taxon>
        <taxon>Ecdysozoa</taxon>
        <taxon>Arthropoda</taxon>
        <taxon>Hexapoda</taxon>
        <taxon>Insecta</taxon>
        <taxon>Pterygota</taxon>
        <taxon>Neoptera</taxon>
        <taxon>Endopterygota</taxon>
        <taxon>Coleoptera</taxon>
        <taxon>Polyphaga</taxon>
        <taxon>Cucujiformia</taxon>
        <taxon>Tenebrionidae</taxon>
        <taxon>Tenebrionidae incertae sedis</taxon>
        <taxon>Tribolium</taxon>
    </lineage>
</organism>
<name>D6W6I4_TRICA</name>
<reference evidence="2 3" key="2">
    <citation type="journal article" date="2010" name="Nucleic Acids Res.">
        <title>BeetleBase in 2010: revisions to provide comprehensive genomic information for Tribolium castaneum.</title>
        <authorList>
            <person name="Kim H.S."/>
            <person name="Murphy T."/>
            <person name="Xia J."/>
            <person name="Caragea D."/>
            <person name="Park Y."/>
            <person name="Beeman R.W."/>
            <person name="Lorenzen M.D."/>
            <person name="Butcher S."/>
            <person name="Manak J.R."/>
            <person name="Brown S.J."/>
        </authorList>
    </citation>
    <scope>GENOME REANNOTATION</scope>
    <source>
        <strain evidence="2 3">Georgia GA2</strain>
    </source>
</reference>
<feature type="chain" id="PRO_5003088979" description="Secreted protein" evidence="1">
    <location>
        <begin position="22"/>
        <end position="73"/>
    </location>
</feature>
<keyword evidence="3" id="KW-1185">Reference proteome</keyword>
<reference evidence="2 3" key="1">
    <citation type="journal article" date="2008" name="Nature">
        <title>The genome of the model beetle and pest Tribolium castaneum.</title>
        <authorList>
            <consortium name="Tribolium Genome Sequencing Consortium"/>
            <person name="Richards S."/>
            <person name="Gibbs R.A."/>
            <person name="Weinstock G.M."/>
            <person name="Brown S.J."/>
            <person name="Denell R."/>
            <person name="Beeman R.W."/>
            <person name="Gibbs R."/>
            <person name="Beeman R.W."/>
            <person name="Brown S.J."/>
            <person name="Bucher G."/>
            <person name="Friedrich M."/>
            <person name="Grimmelikhuijzen C.J."/>
            <person name="Klingler M."/>
            <person name="Lorenzen M."/>
            <person name="Richards S."/>
            <person name="Roth S."/>
            <person name="Schroder R."/>
            <person name="Tautz D."/>
            <person name="Zdobnov E.M."/>
            <person name="Muzny D."/>
            <person name="Gibbs R.A."/>
            <person name="Weinstock G.M."/>
            <person name="Attaway T."/>
            <person name="Bell S."/>
            <person name="Buhay C.J."/>
            <person name="Chandrabose M.N."/>
            <person name="Chavez D."/>
            <person name="Clerk-Blankenburg K.P."/>
            <person name="Cree A."/>
            <person name="Dao M."/>
            <person name="Davis C."/>
            <person name="Chacko J."/>
            <person name="Dinh H."/>
            <person name="Dugan-Rocha S."/>
            <person name="Fowler G."/>
            <person name="Garner T.T."/>
            <person name="Garnes J."/>
            <person name="Gnirke A."/>
            <person name="Hawes A."/>
            <person name="Hernandez J."/>
            <person name="Hines S."/>
            <person name="Holder M."/>
            <person name="Hume J."/>
            <person name="Jhangiani S.N."/>
            <person name="Joshi V."/>
            <person name="Khan Z.M."/>
            <person name="Jackson L."/>
            <person name="Kovar C."/>
            <person name="Kowis A."/>
            <person name="Lee S."/>
            <person name="Lewis L.R."/>
            <person name="Margolis J."/>
            <person name="Morgan M."/>
            <person name="Nazareth L.V."/>
            <person name="Nguyen N."/>
            <person name="Okwuonu G."/>
            <person name="Parker D."/>
            <person name="Richards S."/>
            <person name="Ruiz S.J."/>
            <person name="Santibanez J."/>
            <person name="Savard J."/>
            <person name="Scherer S.E."/>
            <person name="Schneider B."/>
            <person name="Sodergren E."/>
            <person name="Tautz D."/>
            <person name="Vattahil S."/>
            <person name="Villasana D."/>
            <person name="White C.S."/>
            <person name="Wright R."/>
            <person name="Park Y."/>
            <person name="Beeman R.W."/>
            <person name="Lord J."/>
            <person name="Oppert B."/>
            <person name="Lorenzen M."/>
            <person name="Brown S."/>
            <person name="Wang L."/>
            <person name="Savard J."/>
            <person name="Tautz D."/>
            <person name="Richards S."/>
            <person name="Weinstock G."/>
            <person name="Gibbs R.A."/>
            <person name="Liu Y."/>
            <person name="Worley K."/>
            <person name="Weinstock G."/>
            <person name="Elsik C.G."/>
            <person name="Reese J.T."/>
            <person name="Elhaik E."/>
            <person name="Landan G."/>
            <person name="Graur D."/>
            <person name="Arensburger P."/>
            <person name="Atkinson P."/>
            <person name="Beeman R.W."/>
            <person name="Beidler J."/>
            <person name="Brown S.J."/>
            <person name="Demuth J.P."/>
            <person name="Drury D.W."/>
            <person name="Du Y.Z."/>
            <person name="Fujiwara H."/>
            <person name="Lorenzen M."/>
            <person name="Maselli V."/>
            <person name="Osanai M."/>
            <person name="Park Y."/>
            <person name="Robertson H.M."/>
            <person name="Tu Z."/>
            <person name="Wang J.J."/>
            <person name="Wang S."/>
            <person name="Richards S."/>
            <person name="Song H."/>
            <person name="Zhang L."/>
            <person name="Sodergren E."/>
            <person name="Werner D."/>
            <person name="Stanke M."/>
            <person name="Morgenstern B."/>
            <person name="Solovyev V."/>
            <person name="Kosarev P."/>
            <person name="Brown G."/>
            <person name="Chen H.C."/>
            <person name="Ermolaeva O."/>
            <person name="Hlavina W."/>
            <person name="Kapustin Y."/>
            <person name="Kiryutin B."/>
            <person name="Kitts P."/>
            <person name="Maglott D."/>
            <person name="Pruitt K."/>
            <person name="Sapojnikov V."/>
            <person name="Souvorov A."/>
            <person name="Mackey A.J."/>
            <person name="Waterhouse R.M."/>
            <person name="Wyder S."/>
            <person name="Zdobnov E.M."/>
            <person name="Zdobnov E.M."/>
            <person name="Wyder S."/>
            <person name="Kriventseva E.V."/>
            <person name="Kadowaki T."/>
            <person name="Bork P."/>
            <person name="Aranda M."/>
            <person name="Bao R."/>
            <person name="Beermann A."/>
            <person name="Berns N."/>
            <person name="Bolognesi R."/>
            <person name="Bonneton F."/>
            <person name="Bopp D."/>
            <person name="Brown S.J."/>
            <person name="Bucher G."/>
            <person name="Butts T."/>
            <person name="Chaumot A."/>
            <person name="Denell R.E."/>
            <person name="Ferrier D.E."/>
            <person name="Friedrich M."/>
            <person name="Gordon C.M."/>
            <person name="Jindra M."/>
            <person name="Klingler M."/>
            <person name="Lan Q."/>
            <person name="Lattorff H.M."/>
            <person name="Laudet V."/>
            <person name="von Levetsow C."/>
            <person name="Liu Z."/>
            <person name="Lutz R."/>
            <person name="Lynch J.A."/>
            <person name="da Fonseca R.N."/>
            <person name="Posnien N."/>
            <person name="Reuter R."/>
            <person name="Roth S."/>
            <person name="Savard J."/>
            <person name="Schinko J.B."/>
            <person name="Schmitt C."/>
            <person name="Schoppmeier M."/>
            <person name="Schroder R."/>
            <person name="Shippy T.D."/>
            <person name="Simonnet F."/>
            <person name="Marques-Souza H."/>
            <person name="Tautz D."/>
            <person name="Tomoyasu Y."/>
            <person name="Trauner J."/>
            <person name="Van der Zee M."/>
            <person name="Vervoort M."/>
            <person name="Wittkopp N."/>
            <person name="Wimmer E.A."/>
            <person name="Yang X."/>
            <person name="Jones A.K."/>
            <person name="Sattelle D.B."/>
            <person name="Ebert P.R."/>
            <person name="Nelson D."/>
            <person name="Scott J.G."/>
            <person name="Beeman R.W."/>
            <person name="Muthukrishnan S."/>
            <person name="Kramer K.J."/>
            <person name="Arakane Y."/>
            <person name="Beeman R.W."/>
            <person name="Zhu Q."/>
            <person name="Hogenkamp D."/>
            <person name="Dixit R."/>
            <person name="Oppert B."/>
            <person name="Jiang H."/>
            <person name="Zou Z."/>
            <person name="Marshall J."/>
            <person name="Elpidina E."/>
            <person name="Vinokurov K."/>
            <person name="Oppert C."/>
            <person name="Zou Z."/>
            <person name="Evans J."/>
            <person name="Lu Z."/>
            <person name="Zhao P."/>
            <person name="Sumathipala N."/>
            <person name="Altincicek B."/>
            <person name="Vilcinskas A."/>
            <person name="Williams M."/>
            <person name="Hultmark D."/>
            <person name="Hetru C."/>
            <person name="Jiang H."/>
            <person name="Grimmelikhuijzen C.J."/>
            <person name="Hauser F."/>
            <person name="Cazzamali G."/>
            <person name="Williamson M."/>
            <person name="Park Y."/>
            <person name="Li B."/>
            <person name="Tanaka Y."/>
            <person name="Predel R."/>
            <person name="Neupert S."/>
            <person name="Schachtner J."/>
            <person name="Verleyen P."/>
            <person name="Raible F."/>
            <person name="Bork P."/>
            <person name="Friedrich M."/>
            <person name="Walden K.K."/>
            <person name="Robertson H.M."/>
            <person name="Angeli S."/>
            <person name="Foret S."/>
            <person name="Bucher G."/>
            <person name="Schuetz S."/>
            <person name="Maleszka R."/>
            <person name="Wimmer E.A."/>
            <person name="Beeman R.W."/>
            <person name="Lorenzen M."/>
            <person name="Tomoyasu Y."/>
            <person name="Miller S.C."/>
            <person name="Grossmann D."/>
            <person name="Bucher G."/>
        </authorList>
    </citation>
    <scope>NUCLEOTIDE SEQUENCE [LARGE SCALE GENOMIC DNA]</scope>
    <source>
        <strain evidence="2 3">Georgia GA2</strain>
    </source>
</reference>
<dbReference type="InParanoid" id="D6W6I4"/>
<keyword evidence="1" id="KW-0732">Signal</keyword>
<sequence length="73" mass="8265">MMLTAGSSIIIFGTLMIRVVAHSDYIRHESRAGCVSDAPLLAPEDSQNAIKRRCVYNLPIIRKNRHCQLLNRE</sequence>
<dbReference type="HOGENOM" id="CLU_2708033_0_0_1"/>
<proteinExistence type="predicted"/>
<accession>D6W6I4</accession>
<evidence type="ECO:0008006" key="4">
    <source>
        <dbReference type="Google" id="ProtNLM"/>
    </source>
</evidence>
<dbReference type="EMBL" id="KQ971307">
    <property type="protein sequence ID" value="EFA11055.1"/>
    <property type="molecule type" value="Genomic_DNA"/>
</dbReference>
<evidence type="ECO:0000256" key="1">
    <source>
        <dbReference type="SAM" id="SignalP"/>
    </source>
</evidence>
<evidence type="ECO:0000313" key="2">
    <source>
        <dbReference type="EMBL" id="EFA11055.1"/>
    </source>
</evidence>
<dbReference type="AlphaFoldDB" id="D6W6I4"/>
<protein>
    <recommendedName>
        <fullName evidence="4">Secreted protein</fullName>
    </recommendedName>
</protein>
<gene>
    <name evidence="2" type="primary">GLEAN_04649</name>
    <name evidence="2" type="ORF">TcasGA2_TC004649</name>
</gene>
<evidence type="ECO:0000313" key="3">
    <source>
        <dbReference type="Proteomes" id="UP000007266"/>
    </source>
</evidence>
<dbReference type="Proteomes" id="UP000007266">
    <property type="component" value="Linkage group 1"/>
</dbReference>